<proteinExistence type="inferred from homology"/>
<evidence type="ECO:0000313" key="6">
    <source>
        <dbReference type="EMBL" id="ATZ72033.1"/>
    </source>
</evidence>
<evidence type="ECO:0000256" key="4">
    <source>
        <dbReference type="ARBA" id="ARBA00038054"/>
    </source>
</evidence>
<evidence type="ECO:0000256" key="3">
    <source>
        <dbReference type="ARBA" id="ARBA00022643"/>
    </source>
</evidence>
<comment type="cofactor">
    <cofactor evidence="1">
        <name>FMN</name>
        <dbReference type="ChEBI" id="CHEBI:58210"/>
    </cofactor>
</comment>
<name>A0A2H4UFK6_MAMLE</name>
<keyword evidence="3" id="KW-0288">FMN</keyword>
<dbReference type="SUPFAM" id="SSF50475">
    <property type="entry name" value="FMN-binding split barrel"/>
    <property type="match status" value="1"/>
</dbReference>
<sequence length="204" mass="22913">MVLMKVLRPEQLMQKENYKLLIGSVIPRPIALVTTQSEDGILNIAPFSFFNVVSSEPPILSIAVQRVNGESKDTARNILEQKEAVVHIVDTENVENTNETAALLNRNESELTRTTFDTVESLSVSVPGLKQSKVRFEAVLHDTMVIKKDDKPVSDLILLEIKHYHFDDAIYNDGYINKDELSAVSRLAGNDYAEIGRTFTIERP</sequence>
<dbReference type="GO" id="GO:0016646">
    <property type="term" value="F:oxidoreductase activity, acting on the CH-NH group of donors, NAD or NADP as acceptor"/>
    <property type="evidence" value="ECO:0007669"/>
    <property type="project" value="UniProtKB-ARBA"/>
</dbReference>
<comment type="similarity">
    <text evidence="4">Belongs to the flavoredoxin family.</text>
</comment>
<dbReference type="PANTHER" id="PTHR33798">
    <property type="entry name" value="FLAVOPROTEIN OXYGENASE"/>
    <property type="match status" value="1"/>
</dbReference>
<feature type="domain" description="Flavin reductase like" evidence="5">
    <location>
        <begin position="23"/>
        <end position="177"/>
    </location>
</feature>
<evidence type="ECO:0000256" key="2">
    <source>
        <dbReference type="ARBA" id="ARBA00022630"/>
    </source>
</evidence>
<evidence type="ECO:0000256" key="1">
    <source>
        <dbReference type="ARBA" id="ARBA00001917"/>
    </source>
</evidence>
<keyword evidence="2" id="KW-0285">Flavoprotein</keyword>
<dbReference type="InterPro" id="IPR012349">
    <property type="entry name" value="Split_barrel_FMN-bd"/>
</dbReference>
<dbReference type="Gene3D" id="2.30.110.10">
    <property type="entry name" value="Electron Transport, Fmn-binding Protein, Chain A"/>
    <property type="match status" value="1"/>
</dbReference>
<dbReference type="SMART" id="SM00903">
    <property type="entry name" value="Flavin_Reduct"/>
    <property type="match status" value="1"/>
</dbReference>
<dbReference type="PANTHER" id="PTHR33798:SF5">
    <property type="entry name" value="FLAVIN REDUCTASE LIKE DOMAIN-CONTAINING PROTEIN"/>
    <property type="match status" value="1"/>
</dbReference>
<organism evidence="6">
    <name type="scientific">Mammaliicoccus lentus</name>
    <name type="common">Staphylococcus lentus</name>
    <dbReference type="NCBI Taxonomy" id="42858"/>
    <lineage>
        <taxon>Bacteria</taxon>
        <taxon>Bacillati</taxon>
        <taxon>Bacillota</taxon>
        <taxon>Bacilli</taxon>
        <taxon>Bacillales</taxon>
        <taxon>Staphylococcaceae</taxon>
        <taxon>Mammaliicoccus</taxon>
    </lineage>
</organism>
<evidence type="ECO:0000259" key="5">
    <source>
        <dbReference type="SMART" id="SM00903"/>
    </source>
</evidence>
<reference evidence="6" key="1">
    <citation type="submission" date="2017-11" db="EMBL/GenBank/DDBJ databases">
        <title>Characterization of MphC-encoding regions from staphylococci of animal origin.</title>
        <authorList>
            <person name="Papagiannitsis C.C."/>
            <person name="Petinaki E."/>
        </authorList>
    </citation>
    <scope>NUCLEOTIDE SEQUENCE</scope>
    <source>
        <strain evidence="6">Sle-087lar</strain>
    </source>
</reference>
<dbReference type="EMBL" id="MG557990">
    <property type="protein sequence ID" value="ATZ72033.1"/>
    <property type="molecule type" value="Genomic_DNA"/>
</dbReference>
<dbReference type="GO" id="GO:0010181">
    <property type="term" value="F:FMN binding"/>
    <property type="evidence" value="ECO:0007669"/>
    <property type="project" value="InterPro"/>
</dbReference>
<dbReference type="InterPro" id="IPR002563">
    <property type="entry name" value="Flavin_Rdtase-like_dom"/>
</dbReference>
<protein>
    <recommendedName>
        <fullName evidence="5">Flavin reductase like domain-containing protein</fullName>
    </recommendedName>
</protein>
<dbReference type="AlphaFoldDB" id="A0A2H4UFK6"/>
<accession>A0A2H4UFK6</accession>
<dbReference type="Pfam" id="PF01613">
    <property type="entry name" value="Flavin_Reduct"/>
    <property type="match status" value="1"/>
</dbReference>